<keyword evidence="2" id="KW-0175">Coiled coil</keyword>
<dbReference type="STRING" id="1656094.BFC18_18365"/>
<reference evidence="4 5" key="1">
    <citation type="submission" date="2016-08" db="EMBL/GenBank/DDBJ databases">
        <authorList>
            <person name="Seilhamer J.J."/>
        </authorList>
    </citation>
    <scope>NUCLEOTIDE SEQUENCE [LARGE SCALE GENOMIC DNA]</scope>
    <source>
        <strain evidence="4 5">KCTC 42603</strain>
    </source>
</reference>
<evidence type="ECO:0000313" key="5">
    <source>
        <dbReference type="Proteomes" id="UP000175691"/>
    </source>
</evidence>
<dbReference type="RefSeq" id="WP_070126825.1">
    <property type="nucleotide sequence ID" value="NZ_MDHN01000040.1"/>
</dbReference>
<accession>A0A1E7Z752</accession>
<dbReference type="Gene3D" id="2.40.30.170">
    <property type="match status" value="1"/>
</dbReference>
<dbReference type="InterPro" id="IPR050739">
    <property type="entry name" value="MFP"/>
</dbReference>
<dbReference type="GO" id="GO:0055085">
    <property type="term" value="P:transmembrane transport"/>
    <property type="evidence" value="ECO:0007669"/>
    <property type="project" value="InterPro"/>
</dbReference>
<dbReference type="InterPro" id="IPR058625">
    <property type="entry name" value="MdtA-like_BSH"/>
</dbReference>
<comment type="similarity">
    <text evidence="1">Belongs to the membrane fusion protein (MFP) (TC 8.A.1) family.</text>
</comment>
<evidence type="ECO:0000313" key="4">
    <source>
        <dbReference type="EMBL" id="OFC69379.1"/>
    </source>
</evidence>
<comment type="caution">
    <text evidence="4">The sequence shown here is derived from an EMBL/GenBank/DDBJ whole genome shotgun (WGS) entry which is preliminary data.</text>
</comment>
<feature type="coiled-coil region" evidence="2">
    <location>
        <begin position="86"/>
        <end position="141"/>
    </location>
</feature>
<sequence length="366" mass="39519">MPSVKTLILSLAGLIAVSFIANEAWYWYEDGRFIEETDNAYVKADSIAIRPEISARIKAVLVHENQHVKAGTVMIQLDEGDYLAQVSEAEAQLAVGRAAIANAKAQINLQDKTIAEAQASIDAANAELNRSELELNRFKVLEKQSFDSRQQVQNAEAAMLVAKAQVDQAIASKAAAEQMIDVLNVQFDSAKAQLNVLVAQRDYARNQLEKTRIVAPVDGIVGNLGARVGSAAQPAQTLLYVVPLPDVYVVANFKETQIGNMSAGQPVTLHVDAAPDIQFTGIVESLAPASGTEFSLLPADNATGNFNKIVQRVPVRIRVTGPEASLPLLRPGLSVVPGVDTRTFHKQISYLMESDTPYNSSLTSLQ</sequence>
<dbReference type="Gene3D" id="2.40.50.100">
    <property type="match status" value="1"/>
</dbReference>
<dbReference type="PANTHER" id="PTHR30386">
    <property type="entry name" value="MEMBRANE FUSION SUBUNIT OF EMRAB-TOLC MULTIDRUG EFFLUX PUMP"/>
    <property type="match status" value="1"/>
</dbReference>
<evidence type="ECO:0000259" key="3">
    <source>
        <dbReference type="Pfam" id="PF25917"/>
    </source>
</evidence>
<gene>
    <name evidence="4" type="ORF">BFC18_18365</name>
</gene>
<dbReference type="Gene3D" id="1.10.287.470">
    <property type="entry name" value="Helix hairpin bin"/>
    <property type="match status" value="2"/>
</dbReference>
<dbReference type="AlphaFoldDB" id="A0A1E7Z752"/>
<evidence type="ECO:0000256" key="2">
    <source>
        <dbReference type="SAM" id="Coils"/>
    </source>
</evidence>
<dbReference type="SUPFAM" id="SSF111369">
    <property type="entry name" value="HlyD-like secretion proteins"/>
    <property type="match status" value="3"/>
</dbReference>
<name>A0A1E7Z752_9ALTE</name>
<dbReference type="EMBL" id="MDHN01000040">
    <property type="protein sequence ID" value="OFC69379.1"/>
    <property type="molecule type" value="Genomic_DNA"/>
</dbReference>
<dbReference type="PANTHER" id="PTHR30386:SF24">
    <property type="entry name" value="MULTIDRUG RESISTANCE EFFLUX PUMP"/>
    <property type="match status" value="1"/>
</dbReference>
<feature type="domain" description="Multidrug resistance protein MdtA-like barrel-sandwich hybrid" evidence="3">
    <location>
        <begin position="47"/>
        <end position="242"/>
    </location>
</feature>
<protein>
    <submittedName>
        <fullName evidence="4">Secretion protein HlyD</fullName>
    </submittedName>
</protein>
<dbReference type="Pfam" id="PF25917">
    <property type="entry name" value="BSH_RND"/>
    <property type="match status" value="1"/>
</dbReference>
<organism evidence="4 5">
    <name type="scientific">Alteromonas confluentis</name>
    <dbReference type="NCBI Taxonomy" id="1656094"/>
    <lineage>
        <taxon>Bacteria</taxon>
        <taxon>Pseudomonadati</taxon>
        <taxon>Pseudomonadota</taxon>
        <taxon>Gammaproteobacteria</taxon>
        <taxon>Alteromonadales</taxon>
        <taxon>Alteromonadaceae</taxon>
        <taxon>Alteromonas/Salinimonas group</taxon>
        <taxon>Alteromonas</taxon>
    </lineage>
</organism>
<evidence type="ECO:0000256" key="1">
    <source>
        <dbReference type="ARBA" id="ARBA00009477"/>
    </source>
</evidence>
<keyword evidence="5" id="KW-1185">Reference proteome</keyword>
<dbReference type="Proteomes" id="UP000175691">
    <property type="component" value="Unassembled WGS sequence"/>
</dbReference>
<proteinExistence type="inferred from homology"/>
<dbReference type="OrthoDB" id="9811754at2"/>